<keyword evidence="4 7" id="KW-0564">Palmitate</keyword>
<evidence type="ECO:0000256" key="1">
    <source>
        <dbReference type="ARBA" id="ARBA00007613"/>
    </source>
</evidence>
<dbReference type="GO" id="GO:0015562">
    <property type="term" value="F:efflux transmembrane transporter activity"/>
    <property type="evidence" value="ECO:0007669"/>
    <property type="project" value="InterPro"/>
</dbReference>
<gene>
    <name evidence="9" type="ORF">SAMN04244579_01303</name>
</gene>
<dbReference type="Proteomes" id="UP000199005">
    <property type="component" value="Unassembled WGS sequence"/>
</dbReference>
<dbReference type="AlphaFoldDB" id="A0A1H6S8F5"/>
<reference evidence="9 10" key="1">
    <citation type="submission" date="2016-10" db="EMBL/GenBank/DDBJ databases">
        <authorList>
            <person name="de Groot N.N."/>
        </authorList>
    </citation>
    <scope>NUCLEOTIDE SEQUENCE [LARGE SCALE GENOMIC DNA]</scope>
    <source>
        <strain evidence="9 10">DSM 1041</strain>
    </source>
</reference>
<protein>
    <submittedName>
        <fullName evidence="9">Efflux transporter, outer membrane factor (OMF) lipoprotein, NodT family</fullName>
    </submittedName>
</protein>
<evidence type="ECO:0000256" key="2">
    <source>
        <dbReference type="ARBA" id="ARBA00022452"/>
    </source>
</evidence>
<evidence type="ECO:0000256" key="3">
    <source>
        <dbReference type="ARBA" id="ARBA00022692"/>
    </source>
</evidence>
<evidence type="ECO:0000256" key="8">
    <source>
        <dbReference type="SAM" id="MobiDB-lite"/>
    </source>
</evidence>
<dbReference type="InterPro" id="IPR003423">
    <property type="entry name" value="OMP_efflux"/>
</dbReference>
<feature type="region of interest" description="Disordered" evidence="8">
    <location>
        <begin position="113"/>
        <end position="143"/>
    </location>
</feature>
<sequence length="511" mass="55391">MTASAPSSRPQRLAWSVTFALSLALAGCALGPDYERPVLSTPDGFKEGEGWKLATPADELERGRWWEMYADPVLSDLMRRLDDANQTVAQSVAQYLQAKTAVRGAKAAFFPTGGASVDKTRSSSASGGGGSVRLADGSTVSTGGGGGSITDSYNAVTNISWELDIWGRLRRQLESDRASLQASAADLAAVRLSQQSTLAQSYLQLRVLDGQRRLLKATVEAYARSLRLTENQYRAGMVTKSDVTQARTQLKSTEAQAVDLDYQRAQLEHAIAVLVGVPPAEFALAERDALPTLPEIPTLLPSHLLERRPDVASAERQVISASALIGVAKAARFPTFSLSAAGGYRSSTTSNWFVTDNRFWNIGPEMTLPLFDGGLLRSQVDQARATHQQAVATYRQTVLDSFREVEDYLVQLSVLERESRAQQEAVDAANESRRLMENQYKAGTVDYTSVVTVQTAALSNERTGLTLLSNRLTASVQLIAALGGGWDSAELDDLETLDERLDKAQAKPEED</sequence>
<dbReference type="STRING" id="170623.SAMN04244579_01303"/>
<dbReference type="PANTHER" id="PTHR30203:SF33">
    <property type="entry name" value="BLR4455 PROTEIN"/>
    <property type="match status" value="1"/>
</dbReference>
<dbReference type="PANTHER" id="PTHR30203">
    <property type="entry name" value="OUTER MEMBRANE CATION EFFLUX PROTEIN"/>
    <property type="match status" value="1"/>
</dbReference>
<comment type="subcellular location">
    <subcellularLocation>
        <location evidence="7">Cell outer membrane</location>
        <topology evidence="7">Lipid-anchor</topology>
    </subcellularLocation>
</comment>
<dbReference type="SUPFAM" id="SSF56954">
    <property type="entry name" value="Outer membrane efflux proteins (OEP)"/>
    <property type="match status" value="1"/>
</dbReference>
<evidence type="ECO:0000256" key="4">
    <source>
        <dbReference type="ARBA" id="ARBA00023139"/>
    </source>
</evidence>
<dbReference type="RefSeq" id="WP_090898112.1">
    <property type="nucleotide sequence ID" value="NZ_FNYO01000011.1"/>
</dbReference>
<keyword evidence="3 7" id="KW-0812">Transmembrane</keyword>
<name>A0A1H6S8F5_9GAMM</name>
<comment type="similarity">
    <text evidence="1 7">Belongs to the outer membrane factor (OMF) (TC 1.B.17) family.</text>
</comment>
<dbReference type="Gene3D" id="1.20.1600.10">
    <property type="entry name" value="Outer membrane efflux proteins (OEP)"/>
    <property type="match status" value="1"/>
</dbReference>
<keyword evidence="2 7" id="KW-1134">Transmembrane beta strand</keyword>
<proteinExistence type="inferred from homology"/>
<dbReference type="NCBIfam" id="TIGR01845">
    <property type="entry name" value="outer_NodT"/>
    <property type="match status" value="1"/>
</dbReference>
<evidence type="ECO:0000313" key="10">
    <source>
        <dbReference type="Proteomes" id="UP000199005"/>
    </source>
</evidence>
<dbReference type="EMBL" id="FNYO01000011">
    <property type="protein sequence ID" value="SEI60005.1"/>
    <property type="molecule type" value="Genomic_DNA"/>
</dbReference>
<accession>A0A1H6S8F5</accession>
<evidence type="ECO:0000256" key="6">
    <source>
        <dbReference type="ARBA" id="ARBA00023288"/>
    </source>
</evidence>
<keyword evidence="5" id="KW-0998">Cell outer membrane</keyword>
<evidence type="ECO:0000256" key="5">
    <source>
        <dbReference type="ARBA" id="ARBA00023237"/>
    </source>
</evidence>
<keyword evidence="6 7" id="KW-0449">Lipoprotein</keyword>
<dbReference type="Gene3D" id="2.20.200.10">
    <property type="entry name" value="Outer membrane efflux proteins (OEP)"/>
    <property type="match status" value="1"/>
</dbReference>
<evidence type="ECO:0000313" key="9">
    <source>
        <dbReference type="EMBL" id="SEI60005.1"/>
    </source>
</evidence>
<dbReference type="GO" id="GO:0009279">
    <property type="term" value="C:cell outer membrane"/>
    <property type="evidence" value="ECO:0007669"/>
    <property type="project" value="UniProtKB-SubCell"/>
</dbReference>
<keyword evidence="7" id="KW-0472">Membrane</keyword>
<dbReference type="Pfam" id="PF02321">
    <property type="entry name" value="OEP"/>
    <property type="match status" value="2"/>
</dbReference>
<organism evidence="9 10">
    <name type="scientific">Azotobacter beijerinckii</name>
    <dbReference type="NCBI Taxonomy" id="170623"/>
    <lineage>
        <taxon>Bacteria</taxon>
        <taxon>Pseudomonadati</taxon>
        <taxon>Pseudomonadota</taxon>
        <taxon>Gammaproteobacteria</taxon>
        <taxon>Pseudomonadales</taxon>
        <taxon>Pseudomonadaceae</taxon>
        <taxon>Azotobacter</taxon>
    </lineage>
</organism>
<dbReference type="InterPro" id="IPR010131">
    <property type="entry name" value="MdtP/NodT-like"/>
</dbReference>
<evidence type="ECO:0000256" key="7">
    <source>
        <dbReference type="RuleBase" id="RU362097"/>
    </source>
</evidence>